<dbReference type="Proteomes" id="UP001520878">
    <property type="component" value="Unassembled WGS sequence"/>
</dbReference>
<dbReference type="RefSeq" id="WP_229158758.1">
    <property type="nucleotide sequence ID" value="NZ_JAJEWP010000001.1"/>
</dbReference>
<accession>A0ABS8GA43</accession>
<dbReference type="SUPFAM" id="SSF50475">
    <property type="entry name" value="FMN-binding split barrel"/>
    <property type="match status" value="1"/>
</dbReference>
<comment type="caution">
    <text evidence="1">The sequence shown here is derived from an EMBL/GenBank/DDBJ whole genome shotgun (WGS) entry which is preliminary data.</text>
</comment>
<dbReference type="PIRSF" id="PIRSF010372">
    <property type="entry name" value="PaiB"/>
    <property type="match status" value="1"/>
</dbReference>
<dbReference type="EMBL" id="JAJEWP010000001">
    <property type="protein sequence ID" value="MCC2616096.1"/>
    <property type="molecule type" value="Genomic_DNA"/>
</dbReference>
<dbReference type="PANTHER" id="PTHR35802:SF1">
    <property type="entry name" value="PROTEASE SYNTHASE AND SPORULATION PROTEIN PAI 2"/>
    <property type="match status" value="1"/>
</dbReference>
<dbReference type="PANTHER" id="PTHR35802">
    <property type="entry name" value="PROTEASE SYNTHASE AND SPORULATION PROTEIN PAI 2"/>
    <property type="match status" value="1"/>
</dbReference>
<gene>
    <name evidence="1" type="ORF">LJ739_07570</name>
</gene>
<name>A0ABS8GA43_9ALTE</name>
<dbReference type="InterPro" id="IPR007396">
    <property type="entry name" value="TR_PAI2-type"/>
</dbReference>
<evidence type="ECO:0000313" key="1">
    <source>
        <dbReference type="EMBL" id="MCC2616096.1"/>
    </source>
</evidence>
<sequence length="204" mass="22371">MYIPRNLTMDGDGVVADFIAAYGFGIMVSSDLVATHLPLQYAPSKGELGTLYGHFARANPHWKALDSAKVLIIFNGPHAYISPRWYANKPAVPTWNYAAVHCTGTLSLLDDDSNHDAMSALIKQYEPELLDDADIMPADYRDKLSKAVVGFSVALDSIQGKEKLGQHRKPEDQKGVFAALQQSNHLDAKALAAYMQQRQIGIGL</sequence>
<organism evidence="1 2">
    <name type="scientific">Fluctibacter halophilus</name>
    <dbReference type="NCBI Taxonomy" id="226011"/>
    <lineage>
        <taxon>Bacteria</taxon>
        <taxon>Pseudomonadati</taxon>
        <taxon>Pseudomonadota</taxon>
        <taxon>Gammaproteobacteria</taxon>
        <taxon>Alteromonadales</taxon>
        <taxon>Alteromonadaceae</taxon>
        <taxon>Fluctibacter</taxon>
    </lineage>
</organism>
<reference evidence="1 2" key="1">
    <citation type="submission" date="2021-10" db="EMBL/GenBank/DDBJ databases">
        <title>Draft genome of Aestuariibacter halophilus JC2043.</title>
        <authorList>
            <person name="Emsley S.A."/>
            <person name="Pfannmuller K.M."/>
            <person name="Ushijima B."/>
            <person name="Saw J.H."/>
            <person name="Videau P."/>
        </authorList>
    </citation>
    <scope>NUCLEOTIDE SEQUENCE [LARGE SCALE GENOMIC DNA]</scope>
    <source>
        <strain evidence="1 2">JC2043</strain>
    </source>
</reference>
<proteinExistence type="predicted"/>
<dbReference type="Gene3D" id="2.30.110.10">
    <property type="entry name" value="Electron Transport, Fmn-binding Protein, Chain A"/>
    <property type="match status" value="1"/>
</dbReference>
<protein>
    <submittedName>
        <fullName evidence="1">FMN-binding negative transcriptional regulator</fullName>
    </submittedName>
</protein>
<keyword evidence="2" id="KW-1185">Reference proteome</keyword>
<dbReference type="Pfam" id="PF04299">
    <property type="entry name" value="FMN_bind_2"/>
    <property type="match status" value="1"/>
</dbReference>
<dbReference type="InterPro" id="IPR012349">
    <property type="entry name" value="Split_barrel_FMN-bd"/>
</dbReference>
<evidence type="ECO:0000313" key="2">
    <source>
        <dbReference type="Proteomes" id="UP001520878"/>
    </source>
</evidence>